<dbReference type="SUPFAM" id="SSF51735">
    <property type="entry name" value="NAD(P)-binding Rossmann-fold domains"/>
    <property type="match status" value="1"/>
</dbReference>
<organism evidence="4 5">
    <name type="scientific">Marasmiellus scandens</name>
    <dbReference type="NCBI Taxonomy" id="2682957"/>
    <lineage>
        <taxon>Eukaryota</taxon>
        <taxon>Fungi</taxon>
        <taxon>Dikarya</taxon>
        <taxon>Basidiomycota</taxon>
        <taxon>Agaricomycotina</taxon>
        <taxon>Agaricomycetes</taxon>
        <taxon>Agaricomycetidae</taxon>
        <taxon>Agaricales</taxon>
        <taxon>Marasmiineae</taxon>
        <taxon>Omphalotaceae</taxon>
        <taxon>Marasmiellus</taxon>
    </lineage>
</organism>
<sequence>MQNLAKDAFCILEKERNRKQLPQGLPNMVEVTLALSANAATVPFIYQYSRYLQGLNAKGEETPFDARSAVGSEYSESKWVSERVIERTAASAGLRSVIIRLGRVCGSPNGAQWDVKEWVPSIIQSAKTFGLPYEQGVASWVPAALATRVVADVISGPTLNPKHGVCYAHLVHPRPVKWRDLAQCIASQLNVRLVSFSEWLGMLSGAAAEKEIPALRILPFFKILLKTSIRNEGREAFGSTLIDMKNMLKIIAIIV</sequence>
<keyword evidence="4" id="KW-0560">Oxidoreductase</keyword>
<dbReference type="PANTHER" id="PTHR43439">
    <property type="entry name" value="PHENYLACETATE-COENZYME A LIGASE"/>
    <property type="match status" value="1"/>
</dbReference>
<reference evidence="4 5" key="1">
    <citation type="submission" date="2024-01" db="EMBL/GenBank/DDBJ databases">
        <title>A draft genome for the cacao thread blight pathogen Marasmiellus scandens.</title>
        <authorList>
            <person name="Baruah I.K."/>
            <person name="Leung J."/>
            <person name="Bukari Y."/>
            <person name="Amoako-Attah I."/>
            <person name="Meinhardt L.W."/>
            <person name="Bailey B.A."/>
            <person name="Cohen S.P."/>
        </authorList>
    </citation>
    <scope>NUCLEOTIDE SEQUENCE [LARGE SCALE GENOMIC DNA]</scope>
    <source>
        <strain evidence="4 5">GH-19</strain>
    </source>
</reference>
<dbReference type="PANTHER" id="PTHR43439:SF2">
    <property type="entry name" value="ENZYME, PUTATIVE (JCVI)-RELATED"/>
    <property type="match status" value="1"/>
</dbReference>
<gene>
    <name evidence="4" type="primary">LYS2_1</name>
    <name evidence="4" type="ORF">VKT23_001654</name>
</gene>
<protein>
    <submittedName>
        <fullName evidence="4">Large subunit of alpha-aminoadipate reductase</fullName>
        <ecNumber evidence="4">1.2.1.95</ecNumber>
    </submittedName>
</protein>
<dbReference type="InterPro" id="IPR051414">
    <property type="entry name" value="Adenylate-forming_Reductase"/>
</dbReference>
<dbReference type="EC" id="1.2.1.95" evidence="4"/>
<proteinExistence type="predicted"/>
<evidence type="ECO:0000313" key="4">
    <source>
        <dbReference type="EMBL" id="KAK7470219.1"/>
    </source>
</evidence>
<evidence type="ECO:0000259" key="3">
    <source>
        <dbReference type="Pfam" id="PF07993"/>
    </source>
</evidence>
<keyword evidence="2" id="KW-0597">Phosphoprotein</keyword>
<keyword evidence="5" id="KW-1185">Reference proteome</keyword>
<evidence type="ECO:0000256" key="1">
    <source>
        <dbReference type="ARBA" id="ARBA00022450"/>
    </source>
</evidence>
<evidence type="ECO:0000256" key="2">
    <source>
        <dbReference type="ARBA" id="ARBA00022553"/>
    </source>
</evidence>
<dbReference type="Proteomes" id="UP001498398">
    <property type="component" value="Unassembled WGS sequence"/>
</dbReference>
<name>A0ABR1K034_9AGAR</name>
<dbReference type="EMBL" id="JBANRG010000002">
    <property type="protein sequence ID" value="KAK7470219.1"/>
    <property type="molecule type" value="Genomic_DNA"/>
</dbReference>
<dbReference type="Gene3D" id="3.40.50.720">
    <property type="entry name" value="NAD(P)-binding Rossmann-like Domain"/>
    <property type="match status" value="1"/>
</dbReference>
<evidence type="ECO:0000313" key="5">
    <source>
        <dbReference type="Proteomes" id="UP001498398"/>
    </source>
</evidence>
<dbReference type="InterPro" id="IPR013120">
    <property type="entry name" value="FAR_NAD-bd"/>
</dbReference>
<keyword evidence="1" id="KW-0596">Phosphopantetheine</keyword>
<accession>A0ABR1K034</accession>
<dbReference type="GO" id="GO:0016491">
    <property type="term" value="F:oxidoreductase activity"/>
    <property type="evidence" value="ECO:0007669"/>
    <property type="project" value="UniProtKB-KW"/>
</dbReference>
<dbReference type="Pfam" id="PF07993">
    <property type="entry name" value="NAD_binding_4"/>
    <property type="match status" value="1"/>
</dbReference>
<feature type="domain" description="Thioester reductase (TE)" evidence="3">
    <location>
        <begin position="65"/>
        <end position="124"/>
    </location>
</feature>
<comment type="caution">
    <text evidence="4">The sequence shown here is derived from an EMBL/GenBank/DDBJ whole genome shotgun (WGS) entry which is preliminary data.</text>
</comment>
<dbReference type="InterPro" id="IPR036291">
    <property type="entry name" value="NAD(P)-bd_dom_sf"/>
</dbReference>